<dbReference type="PANTHER" id="PTHR47959:SF1">
    <property type="entry name" value="ATP-DEPENDENT RNA HELICASE DBPA"/>
    <property type="match status" value="1"/>
</dbReference>
<evidence type="ECO:0000256" key="6">
    <source>
        <dbReference type="ARBA" id="ARBA00022840"/>
    </source>
</evidence>
<evidence type="ECO:0000256" key="2">
    <source>
        <dbReference type="ARBA" id="ARBA00022490"/>
    </source>
</evidence>
<keyword evidence="2" id="KW-0963">Cytoplasm</keyword>
<feature type="short sequence motif" description="Q motif" evidence="10">
    <location>
        <begin position="50"/>
        <end position="78"/>
    </location>
</feature>
<keyword evidence="6" id="KW-0067">ATP-binding</keyword>
<dbReference type="SUPFAM" id="SSF52540">
    <property type="entry name" value="P-loop containing nucleoside triphosphate hydrolases"/>
    <property type="match status" value="1"/>
</dbReference>
<name>A0A2M9CQW9_9CELL</name>
<feature type="compositionally biased region" description="Low complexity" evidence="11">
    <location>
        <begin position="32"/>
        <end position="51"/>
    </location>
</feature>
<dbReference type="InterPro" id="IPR011545">
    <property type="entry name" value="DEAD/DEAH_box_helicase_dom"/>
</dbReference>
<dbReference type="InterPro" id="IPR057325">
    <property type="entry name" value="DeaD_dimer"/>
</dbReference>
<feature type="domain" description="Helicase ATP-binding" evidence="12">
    <location>
        <begin position="81"/>
        <end position="252"/>
    </location>
</feature>
<comment type="catalytic activity">
    <reaction evidence="9">
        <text>ATP + H2O = ADP + phosphate + H(+)</text>
        <dbReference type="Rhea" id="RHEA:13065"/>
        <dbReference type="ChEBI" id="CHEBI:15377"/>
        <dbReference type="ChEBI" id="CHEBI:15378"/>
        <dbReference type="ChEBI" id="CHEBI:30616"/>
        <dbReference type="ChEBI" id="CHEBI:43474"/>
        <dbReference type="ChEBI" id="CHEBI:456216"/>
        <dbReference type="EC" id="3.6.4.13"/>
    </reaction>
</comment>
<dbReference type="EC" id="3.6.4.13" evidence="1"/>
<dbReference type="GO" id="GO:0003723">
    <property type="term" value="F:RNA binding"/>
    <property type="evidence" value="ECO:0007669"/>
    <property type="project" value="UniProtKB-ARBA"/>
</dbReference>
<comment type="similarity">
    <text evidence="8">Belongs to the DEAD box helicase family.</text>
</comment>
<dbReference type="PROSITE" id="PS51194">
    <property type="entry name" value="HELICASE_CTER"/>
    <property type="match status" value="1"/>
</dbReference>
<evidence type="ECO:0000256" key="3">
    <source>
        <dbReference type="ARBA" id="ARBA00022741"/>
    </source>
</evidence>
<dbReference type="PROSITE" id="PS51195">
    <property type="entry name" value="Q_MOTIF"/>
    <property type="match status" value="1"/>
</dbReference>
<feature type="compositionally biased region" description="Basic and acidic residues" evidence="11">
    <location>
        <begin position="479"/>
        <end position="533"/>
    </location>
</feature>
<dbReference type="GO" id="GO:0005829">
    <property type="term" value="C:cytosol"/>
    <property type="evidence" value="ECO:0007669"/>
    <property type="project" value="TreeGrafter"/>
</dbReference>
<evidence type="ECO:0000313" key="16">
    <source>
        <dbReference type="Proteomes" id="UP000231693"/>
    </source>
</evidence>
<dbReference type="CDD" id="cd00268">
    <property type="entry name" value="DEADc"/>
    <property type="match status" value="1"/>
</dbReference>
<dbReference type="SMART" id="SM00490">
    <property type="entry name" value="HELICc"/>
    <property type="match status" value="1"/>
</dbReference>
<proteinExistence type="inferred from homology"/>
<dbReference type="InterPro" id="IPR027417">
    <property type="entry name" value="P-loop_NTPase"/>
</dbReference>
<organism evidence="15 16">
    <name type="scientific">Sediminihabitans luteus</name>
    <dbReference type="NCBI Taxonomy" id="1138585"/>
    <lineage>
        <taxon>Bacteria</taxon>
        <taxon>Bacillati</taxon>
        <taxon>Actinomycetota</taxon>
        <taxon>Actinomycetes</taxon>
        <taxon>Micrococcales</taxon>
        <taxon>Cellulomonadaceae</taxon>
        <taxon>Sediminihabitans</taxon>
    </lineage>
</organism>
<dbReference type="Pfam" id="PF00270">
    <property type="entry name" value="DEAD"/>
    <property type="match status" value="1"/>
</dbReference>
<evidence type="ECO:0000259" key="14">
    <source>
        <dbReference type="PROSITE" id="PS51195"/>
    </source>
</evidence>
<feature type="compositionally biased region" description="Polar residues" evidence="11">
    <location>
        <begin position="9"/>
        <end position="19"/>
    </location>
</feature>
<gene>
    <name evidence="15" type="ORF">CLV28_1725</name>
</gene>
<dbReference type="InterPro" id="IPR001650">
    <property type="entry name" value="Helicase_C-like"/>
</dbReference>
<evidence type="ECO:0000256" key="10">
    <source>
        <dbReference type="PROSITE-ProRule" id="PRU00552"/>
    </source>
</evidence>
<dbReference type="SMART" id="SM00487">
    <property type="entry name" value="DEXDc"/>
    <property type="match status" value="1"/>
</dbReference>
<dbReference type="Pfam" id="PF00271">
    <property type="entry name" value="Helicase_C"/>
    <property type="match status" value="1"/>
</dbReference>
<dbReference type="Gene3D" id="3.40.50.300">
    <property type="entry name" value="P-loop containing nucleotide triphosphate hydrolases"/>
    <property type="match status" value="2"/>
</dbReference>
<feature type="region of interest" description="Disordered" evidence="11">
    <location>
        <begin position="607"/>
        <end position="664"/>
    </location>
</feature>
<protein>
    <recommendedName>
        <fullName evidence="1">RNA helicase</fullName>
        <ecNumber evidence="1">3.6.4.13</ecNumber>
    </recommendedName>
</protein>
<dbReference type="InterPro" id="IPR050079">
    <property type="entry name" value="DEAD_box_RNA_helicase"/>
</dbReference>
<evidence type="ECO:0000313" key="15">
    <source>
        <dbReference type="EMBL" id="PJJ74231.1"/>
    </source>
</evidence>
<dbReference type="AlphaFoldDB" id="A0A2M9CQW9"/>
<dbReference type="Proteomes" id="UP000231693">
    <property type="component" value="Unassembled WGS sequence"/>
</dbReference>
<dbReference type="InterPro" id="IPR012677">
    <property type="entry name" value="Nucleotide-bd_a/b_plait_sf"/>
</dbReference>
<dbReference type="CDD" id="cd18787">
    <property type="entry name" value="SF2_C_DEAD"/>
    <property type="match status" value="1"/>
</dbReference>
<dbReference type="InterPro" id="IPR005580">
    <property type="entry name" value="DbpA/CsdA_RNA-bd_dom"/>
</dbReference>
<keyword evidence="16" id="KW-1185">Reference proteome</keyword>
<evidence type="ECO:0000256" key="1">
    <source>
        <dbReference type="ARBA" id="ARBA00012552"/>
    </source>
</evidence>
<reference evidence="15 16" key="1">
    <citation type="submission" date="2017-11" db="EMBL/GenBank/DDBJ databases">
        <title>Genomic Encyclopedia of Archaeal and Bacterial Type Strains, Phase II (KMG-II): From Individual Species to Whole Genera.</title>
        <authorList>
            <person name="Goeker M."/>
        </authorList>
    </citation>
    <scope>NUCLEOTIDE SEQUENCE [LARGE SCALE GENOMIC DNA]</scope>
    <source>
        <strain evidence="15 16">DSM 25478</strain>
    </source>
</reference>
<evidence type="ECO:0000256" key="5">
    <source>
        <dbReference type="ARBA" id="ARBA00022806"/>
    </source>
</evidence>
<dbReference type="Gene3D" id="3.30.70.330">
    <property type="match status" value="1"/>
</dbReference>
<feature type="region of interest" description="Disordered" evidence="11">
    <location>
        <begin position="478"/>
        <end position="556"/>
    </location>
</feature>
<evidence type="ECO:0000259" key="12">
    <source>
        <dbReference type="PROSITE" id="PS51192"/>
    </source>
</evidence>
<feature type="domain" description="DEAD-box RNA helicase Q" evidence="14">
    <location>
        <begin position="50"/>
        <end position="78"/>
    </location>
</feature>
<keyword evidence="4" id="KW-0378">Hydrolase</keyword>
<dbReference type="EMBL" id="PGFE01000002">
    <property type="protein sequence ID" value="PJJ74231.1"/>
    <property type="molecule type" value="Genomic_DNA"/>
</dbReference>
<feature type="region of interest" description="Disordered" evidence="11">
    <location>
        <begin position="1"/>
        <end position="54"/>
    </location>
</feature>
<sequence length="664" mass="71277">MTAFGSDPPFTNGSRSLTTDVRAPERASDISTTATDSPTATTAPAEPTGPTFADLGLPAELQRAVADLGFVTPSAIQAQAIPTLLSGRDITGIAQTGTGKTAAFGLPMLAAIDPHLDATQALVLAPTRELAMQVAEAISTFASALPGVRVEAVYGGSPFGPQARALRDGAQIVVGTPGRVIDHLERGTLTLDAIRFLALDEADEMLRMGFAEDVDTIFSQAPRERQVALFSATMPPQIRRVAAQHLNDPVEIAVTRQATTVTSVRQTYAVVPFRHKAGSLARVIETSDADATIVFVRTRSAADEVGAALVERGISAATISGDVAQKDREKIVERLRAGQVDVLVATDVAARGLDVDRIGLVVNFDLPKEPESYVHRIGRTGRAGRTGTALSFVNPHERGRLKAIERTIRVQLEEVEIPSPADVSAHKTRTLLARLPERIAAGRLGMYRELVAAHLAETGTDPLDLAAALAALAVGDDGPQAREEQERFEAERAEARAARGARSSDRDREDHRAPRRGPRDDERRERTERRTSRESSGTRYRVAVGHTHGAEPRGIVGALTNEGGLTGKDLGKIDIFGTFSLVDILTPMNADTMDRISRARVAGRPLRISEDRGAPARAPREGGRESYRDARDGGRREHGHGPSGRPDSRGGERYDRKPRHTSAR</sequence>
<evidence type="ECO:0000256" key="11">
    <source>
        <dbReference type="SAM" id="MobiDB-lite"/>
    </source>
</evidence>
<dbReference type="PANTHER" id="PTHR47959">
    <property type="entry name" value="ATP-DEPENDENT RNA HELICASE RHLE-RELATED"/>
    <property type="match status" value="1"/>
</dbReference>
<comment type="caution">
    <text evidence="15">The sequence shown here is derived from an EMBL/GenBank/DDBJ whole genome shotgun (WGS) entry which is preliminary data.</text>
</comment>
<dbReference type="Pfam" id="PF03880">
    <property type="entry name" value="DbpA"/>
    <property type="match status" value="1"/>
</dbReference>
<feature type="domain" description="Helicase C-terminal" evidence="13">
    <location>
        <begin position="279"/>
        <end position="423"/>
    </location>
</feature>
<dbReference type="GO" id="GO:0016787">
    <property type="term" value="F:hydrolase activity"/>
    <property type="evidence" value="ECO:0007669"/>
    <property type="project" value="UniProtKB-KW"/>
</dbReference>
<dbReference type="Pfam" id="PF25399">
    <property type="entry name" value="DeaD_dimer"/>
    <property type="match status" value="1"/>
</dbReference>
<evidence type="ECO:0000256" key="9">
    <source>
        <dbReference type="ARBA" id="ARBA00047984"/>
    </source>
</evidence>
<keyword evidence="7" id="KW-0346">Stress response</keyword>
<dbReference type="FunFam" id="3.40.50.300:FF:000108">
    <property type="entry name" value="ATP-dependent RNA helicase RhlE"/>
    <property type="match status" value="1"/>
</dbReference>
<evidence type="ECO:0000256" key="7">
    <source>
        <dbReference type="ARBA" id="ARBA00023016"/>
    </source>
</evidence>
<dbReference type="InterPro" id="IPR014014">
    <property type="entry name" value="RNA_helicase_DEAD_Q_motif"/>
</dbReference>
<dbReference type="GO" id="GO:0003724">
    <property type="term" value="F:RNA helicase activity"/>
    <property type="evidence" value="ECO:0007669"/>
    <property type="project" value="UniProtKB-EC"/>
</dbReference>
<keyword evidence="5 15" id="KW-0347">Helicase</keyword>
<keyword evidence="3" id="KW-0547">Nucleotide-binding</keyword>
<feature type="compositionally biased region" description="Basic and acidic residues" evidence="11">
    <location>
        <begin position="607"/>
        <end position="655"/>
    </location>
</feature>
<dbReference type="GO" id="GO:0005524">
    <property type="term" value="F:ATP binding"/>
    <property type="evidence" value="ECO:0007669"/>
    <property type="project" value="UniProtKB-KW"/>
</dbReference>
<evidence type="ECO:0000259" key="13">
    <source>
        <dbReference type="PROSITE" id="PS51194"/>
    </source>
</evidence>
<evidence type="ECO:0000256" key="4">
    <source>
        <dbReference type="ARBA" id="ARBA00022801"/>
    </source>
</evidence>
<dbReference type="InterPro" id="IPR044742">
    <property type="entry name" value="DEAD/DEAH_RhlB"/>
</dbReference>
<accession>A0A2M9CQW9</accession>
<dbReference type="PROSITE" id="PS51192">
    <property type="entry name" value="HELICASE_ATP_BIND_1"/>
    <property type="match status" value="1"/>
</dbReference>
<evidence type="ECO:0000256" key="8">
    <source>
        <dbReference type="ARBA" id="ARBA00038437"/>
    </source>
</evidence>
<dbReference type="InterPro" id="IPR014001">
    <property type="entry name" value="Helicase_ATP-bd"/>
</dbReference>